<dbReference type="STRING" id="145388.A0A0D2KCV5"/>
<feature type="non-terminal residue" evidence="2">
    <location>
        <position position="77"/>
    </location>
</feature>
<proteinExistence type="predicted"/>
<evidence type="ECO:0000313" key="3">
    <source>
        <dbReference type="Proteomes" id="UP000054498"/>
    </source>
</evidence>
<dbReference type="GeneID" id="25731882"/>
<reference evidence="2 3" key="1">
    <citation type="journal article" date="2013" name="BMC Genomics">
        <title>Reconstruction of the lipid metabolism for the microalga Monoraphidium neglectum from its genome sequence reveals characteristics suitable for biofuel production.</title>
        <authorList>
            <person name="Bogen C."/>
            <person name="Al-Dilaimi A."/>
            <person name="Albersmeier A."/>
            <person name="Wichmann J."/>
            <person name="Grundmann M."/>
            <person name="Rupp O."/>
            <person name="Lauersen K.J."/>
            <person name="Blifernez-Klassen O."/>
            <person name="Kalinowski J."/>
            <person name="Goesmann A."/>
            <person name="Mussgnug J.H."/>
            <person name="Kruse O."/>
        </authorList>
    </citation>
    <scope>NUCLEOTIDE SEQUENCE [LARGE SCALE GENOMIC DNA]</scope>
    <source>
        <strain evidence="2 3">SAG 48.87</strain>
    </source>
</reference>
<organism evidence="2 3">
    <name type="scientific">Monoraphidium neglectum</name>
    <dbReference type="NCBI Taxonomy" id="145388"/>
    <lineage>
        <taxon>Eukaryota</taxon>
        <taxon>Viridiplantae</taxon>
        <taxon>Chlorophyta</taxon>
        <taxon>core chlorophytes</taxon>
        <taxon>Chlorophyceae</taxon>
        <taxon>CS clade</taxon>
        <taxon>Sphaeropleales</taxon>
        <taxon>Selenastraceae</taxon>
        <taxon>Monoraphidium</taxon>
    </lineage>
</organism>
<dbReference type="AlphaFoldDB" id="A0A0D2KCV5"/>
<gene>
    <name evidence="2" type="ORF">MNEG_14330</name>
</gene>
<feature type="region of interest" description="Disordered" evidence="1">
    <location>
        <begin position="1"/>
        <end position="77"/>
    </location>
</feature>
<dbReference type="OrthoDB" id="511399at2759"/>
<dbReference type="Proteomes" id="UP000054498">
    <property type="component" value="Unassembled WGS sequence"/>
</dbReference>
<dbReference type="RefSeq" id="XP_013892653.1">
    <property type="nucleotide sequence ID" value="XM_014037199.1"/>
</dbReference>
<dbReference type="EMBL" id="KK104626">
    <property type="protein sequence ID" value="KIY93633.1"/>
    <property type="molecule type" value="Genomic_DNA"/>
</dbReference>
<sequence length="77" mass="8457">MSQMTGGEFPPLLFTLPSELPQVDYRTPKTTPLSGMRGESSLSQHTRRSLTPPGSVHTDNTPPRPPPIMRLQDALMA</sequence>
<evidence type="ECO:0000256" key="1">
    <source>
        <dbReference type="SAM" id="MobiDB-lite"/>
    </source>
</evidence>
<accession>A0A0D2KCV5</accession>
<dbReference type="KEGG" id="mng:MNEG_14330"/>
<keyword evidence="3" id="KW-1185">Reference proteome</keyword>
<evidence type="ECO:0000313" key="2">
    <source>
        <dbReference type="EMBL" id="KIY93633.1"/>
    </source>
</evidence>
<name>A0A0D2KCV5_9CHLO</name>
<protein>
    <submittedName>
        <fullName evidence="2">Uncharacterized protein</fullName>
    </submittedName>
</protein>